<protein>
    <recommendedName>
        <fullName evidence="3">Fur-regulated basic protein FbpA</fullName>
    </recommendedName>
</protein>
<proteinExistence type="predicted"/>
<evidence type="ECO:0008006" key="3">
    <source>
        <dbReference type="Google" id="ProtNLM"/>
    </source>
</evidence>
<dbReference type="RefSeq" id="WP_377277165.1">
    <property type="nucleotide sequence ID" value="NZ_JBHSGL010000005.1"/>
</dbReference>
<evidence type="ECO:0000313" key="1">
    <source>
        <dbReference type="EMBL" id="MFC4712162.1"/>
    </source>
</evidence>
<comment type="caution">
    <text evidence="1">The sequence shown here is derived from an EMBL/GenBank/DDBJ whole genome shotgun (WGS) entry which is preliminary data.</text>
</comment>
<keyword evidence="2" id="KW-1185">Reference proteome</keyword>
<organism evidence="1 2">
    <name type="scientific">Planococcus dechangensis</name>
    <dbReference type="NCBI Taxonomy" id="1176255"/>
    <lineage>
        <taxon>Bacteria</taxon>
        <taxon>Bacillati</taxon>
        <taxon>Bacillota</taxon>
        <taxon>Bacilli</taxon>
        <taxon>Bacillales</taxon>
        <taxon>Caryophanaceae</taxon>
        <taxon>Planococcus</taxon>
    </lineage>
</organism>
<accession>A0ABV9M8L0</accession>
<sequence>MNRQNTQLAQLKRMLNESYEVYRKTNEAIVSELQKQGINASLCKKPSFR</sequence>
<gene>
    <name evidence="1" type="ORF">ACFO5U_04820</name>
</gene>
<reference evidence="2" key="1">
    <citation type="journal article" date="2019" name="Int. J. Syst. Evol. Microbiol.">
        <title>The Global Catalogue of Microorganisms (GCM) 10K type strain sequencing project: providing services to taxonomists for standard genome sequencing and annotation.</title>
        <authorList>
            <consortium name="The Broad Institute Genomics Platform"/>
            <consortium name="The Broad Institute Genome Sequencing Center for Infectious Disease"/>
            <person name="Wu L."/>
            <person name="Ma J."/>
        </authorList>
    </citation>
    <scope>NUCLEOTIDE SEQUENCE [LARGE SCALE GENOMIC DNA]</scope>
    <source>
        <strain evidence="2">CGMCC 1.12151</strain>
    </source>
</reference>
<name>A0ABV9M8L0_9BACL</name>
<dbReference type="Proteomes" id="UP001595932">
    <property type="component" value="Unassembled WGS sequence"/>
</dbReference>
<evidence type="ECO:0000313" key="2">
    <source>
        <dbReference type="Proteomes" id="UP001595932"/>
    </source>
</evidence>
<dbReference type="EMBL" id="JBHSGL010000005">
    <property type="protein sequence ID" value="MFC4712162.1"/>
    <property type="molecule type" value="Genomic_DNA"/>
</dbReference>